<dbReference type="InterPro" id="IPR032787">
    <property type="entry name" value="Prok-E2_D"/>
</dbReference>
<dbReference type="EMBL" id="UARD01000001">
    <property type="protein sequence ID" value="SPV11635.1"/>
    <property type="molecule type" value="Genomic_DNA"/>
</dbReference>
<reference evidence="1 2" key="1">
    <citation type="submission" date="2018-06" db="EMBL/GenBank/DDBJ databases">
        <authorList>
            <consortium name="Pathogen Informatics"/>
            <person name="Doyle S."/>
        </authorList>
    </citation>
    <scope>NUCLEOTIDE SEQUENCE [LARGE SCALE GENOMIC DNA]</scope>
    <source>
        <strain evidence="1 2">NCTC10661</strain>
    </source>
</reference>
<sequence length="237" mass="27007">MKDVTISQEGDDELELDAGFLFYKSRTSSHIYATRHPARVVDGKPMLLAGTPVTLEQLADIAEIAARKTSYRGFVHDRVIYLGPNKLAWWVPACKRQVWFQTKDAIGERAGDANHPPLVFIVDREDWSVFSLRENSRPRPDTRLYTAPYYNVWEDGGICVGNVSTPERIDMNSIKPFEDAFFRSRFTHPNNKRLIHRRGGAERLWIDLLDGAEFPLDRLIDAKKTLAEAIGTTSDKD</sequence>
<dbReference type="InterPro" id="IPR022280">
    <property type="entry name" value="PRTRC_protein-B"/>
</dbReference>
<dbReference type="RefSeq" id="WP_111996842.1">
    <property type="nucleotide sequence ID" value="NZ_UARD01000001.1"/>
</dbReference>
<organism evidence="1 2">
    <name type="scientific">Burkholderia cepacia</name>
    <name type="common">Pseudomonas cepacia</name>
    <dbReference type="NCBI Taxonomy" id="292"/>
    <lineage>
        <taxon>Bacteria</taxon>
        <taxon>Pseudomonadati</taxon>
        <taxon>Pseudomonadota</taxon>
        <taxon>Betaproteobacteria</taxon>
        <taxon>Burkholderiales</taxon>
        <taxon>Burkholderiaceae</taxon>
        <taxon>Burkholderia</taxon>
        <taxon>Burkholderia cepacia complex</taxon>
    </lineage>
</organism>
<dbReference type="Proteomes" id="UP000250416">
    <property type="component" value="Unassembled WGS sequence"/>
</dbReference>
<gene>
    <name evidence="1" type="ORF">NCTC10661_00230</name>
</gene>
<evidence type="ECO:0000313" key="2">
    <source>
        <dbReference type="Proteomes" id="UP000250416"/>
    </source>
</evidence>
<comment type="caution">
    <text evidence="1">The sequence shown here is derived from an EMBL/GenBank/DDBJ whole genome shotgun (WGS) entry which is preliminary data.</text>
</comment>
<protein>
    <submittedName>
        <fullName evidence="1">PRTRC system protein B</fullName>
    </submittedName>
</protein>
<evidence type="ECO:0000313" key="1">
    <source>
        <dbReference type="EMBL" id="SPV11635.1"/>
    </source>
</evidence>
<proteinExistence type="predicted"/>
<name>A0AAE8T0M1_BURCE</name>
<dbReference type="Pfam" id="PF14460">
    <property type="entry name" value="Prok-E2_D"/>
    <property type="match status" value="1"/>
</dbReference>
<accession>A0AAE8T0M1</accession>
<dbReference type="NCBIfam" id="TIGR03737">
    <property type="entry name" value="PRTRC_B"/>
    <property type="match status" value="1"/>
</dbReference>
<dbReference type="AlphaFoldDB" id="A0AAE8T0M1"/>